<gene>
    <name evidence="3" type="ORF">IE331_04825</name>
</gene>
<proteinExistence type="predicted"/>
<keyword evidence="3" id="KW-0255">Endonuclease</keyword>
<comment type="caution">
    <text evidence="3">The sequence shown here is derived from an EMBL/GenBank/DDBJ whole genome shotgun (WGS) entry which is preliminary data.</text>
</comment>
<keyword evidence="1" id="KW-0812">Transmembrane</keyword>
<dbReference type="AlphaFoldDB" id="A0A927K386"/>
<dbReference type="Proteomes" id="UP000616839">
    <property type="component" value="Unassembled WGS sequence"/>
</dbReference>
<dbReference type="RefSeq" id="WP_192140978.1">
    <property type="nucleotide sequence ID" value="NZ_JACYXZ010000001.1"/>
</dbReference>
<keyword evidence="4" id="KW-1185">Reference proteome</keyword>
<dbReference type="InterPro" id="IPR036691">
    <property type="entry name" value="Endo/exonu/phosph_ase_sf"/>
</dbReference>
<feature type="transmembrane region" description="Helical" evidence="1">
    <location>
        <begin position="49"/>
        <end position="69"/>
    </location>
</feature>
<keyword evidence="1" id="KW-0472">Membrane</keyword>
<dbReference type="InterPro" id="IPR005135">
    <property type="entry name" value="Endo/exonuclease/phosphatase"/>
</dbReference>
<keyword evidence="3" id="KW-0540">Nuclease</keyword>
<sequence length="346" mass="36072">MAAPVWSRGRPRAGRGLVLVLLVPAVLLTGAWLVEPLVGQSGTLVRAVAFTPYALPGYALAGAGLLVAWARHRRPATGVALLVAVTGCLLHAWWLAPVYAGAEPAPAAGSPSLAVLSVNLLGGAADEAAVLRQAVDRDVDVLVLQEITAASLARLESAGLEARYPHRAGRAGADVEGTMILSRHPLSRVERVRTGFGSWAATVAVRGTPVRLLGVHPRPPIGSARDWRDDHAVIAEAVTRGVDLVAGDFNATADHRPMRALAGRGWRSAAELANVGWAPTWPADGQVRVLGLALPRLVGIDHVLVGERLAVLEASRVPVPGTDHSGVLAEVTARATSESAVGWRAP</sequence>
<feature type="domain" description="Endonuclease/exonuclease/phosphatase" evidence="2">
    <location>
        <begin position="116"/>
        <end position="324"/>
    </location>
</feature>
<feature type="transmembrane region" description="Helical" evidence="1">
    <location>
        <begin position="76"/>
        <end position="96"/>
    </location>
</feature>
<evidence type="ECO:0000259" key="2">
    <source>
        <dbReference type="Pfam" id="PF03372"/>
    </source>
</evidence>
<evidence type="ECO:0000313" key="3">
    <source>
        <dbReference type="EMBL" id="MBD8868941.1"/>
    </source>
</evidence>
<dbReference type="SUPFAM" id="SSF56219">
    <property type="entry name" value="DNase I-like"/>
    <property type="match status" value="1"/>
</dbReference>
<dbReference type="EMBL" id="JACYXZ010000001">
    <property type="protein sequence ID" value="MBD8868941.1"/>
    <property type="molecule type" value="Genomic_DNA"/>
</dbReference>
<name>A0A927K386_9ACTN</name>
<reference evidence="3" key="1">
    <citation type="submission" date="2020-09" db="EMBL/GenBank/DDBJ databases">
        <title>Nocardioides sp. strain MJB4 16S ribosomal RNA gene Genome sequencing and assembly.</title>
        <authorList>
            <person name="Kim I."/>
        </authorList>
    </citation>
    <scope>NUCLEOTIDE SEQUENCE</scope>
    <source>
        <strain evidence="3">MJB4</strain>
    </source>
</reference>
<accession>A0A927K386</accession>
<keyword evidence="1" id="KW-1133">Transmembrane helix</keyword>
<keyword evidence="3" id="KW-0378">Hydrolase</keyword>
<dbReference type="Pfam" id="PF03372">
    <property type="entry name" value="Exo_endo_phos"/>
    <property type="match status" value="1"/>
</dbReference>
<dbReference type="GO" id="GO:0004519">
    <property type="term" value="F:endonuclease activity"/>
    <property type="evidence" value="ECO:0007669"/>
    <property type="project" value="UniProtKB-KW"/>
</dbReference>
<evidence type="ECO:0000313" key="4">
    <source>
        <dbReference type="Proteomes" id="UP000616839"/>
    </source>
</evidence>
<organism evidence="3 4">
    <name type="scientific">Nocardioides donggukensis</name>
    <dbReference type="NCBI Taxonomy" id="2774019"/>
    <lineage>
        <taxon>Bacteria</taxon>
        <taxon>Bacillati</taxon>
        <taxon>Actinomycetota</taxon>
        <taxon>Actinomycetes</taxon>
        <taxon>Propionibacteriales</taxon>
        <taxon>Nocardioidaceae</taxon>
        <taxon>Nocardioides</taxon>
    </lineage>
</organism>
<protein>
    <submittedName>
        <fullName evidence="3">Endonuclease/exonuclease/phosphatase family protein</fullName>
    </submittedName>
</protein>
<dbReference type="Gene3D" id="3.60.10.10">
    <property type="entry name" value="Endonuclease/exonuclease/phosphatase"/>
    <property type="match status" value="1"/>
</dbReference>
<evidence type="ECO:0000256" key="1">
    <source>
        <dbReference type="SAM" id="Phobius"/>
    </source>
</evidence>